<keyword evidence="3" id="KW-0808">Transferase</keyword>
<dbReference type="PANTHER" id="PTHR45700">
    <property type="entry name" value="UBIQUITIN-PROTEIN LIGASE E3C"/>
    <property type="match status" value="1"/>
</dbReference>
<dbReference type="GO" id="GO:0000209">
    <property type="term" value="P:protein polyubiquitination"/>
    <property type="evidence" value="ECO:0007669"/>
    <property type="project" value="InterPro"/>
</dbReference>
<dbReference type="InterPro" id="IPR000569">
    <property type="entry name" value="HECT_dom"/>
</dbReference>
<dbReference type="SMART" id="SM00119">
    <property type="entry name" value="HECTc"/>
    <property type="match status" value="1"/>
</dbReference>
<keyword evidence="9" id="KW-1185">Reference proteome</keyword>
<keyword evidence="4 5" id="KW-0833">Ubl conjugation pathway</keyword>
<evidence type="ECO:0000256" key="5">
    <source>
        <dbReference type="PROSITE-ProRule" id="PRU00104"/>
    </source>
</evidence>
<feature type="region of interest" description="Disordered" evidence="6">
    <location>
        <begin position="174"/>
        <end position="193"/>
    </location>
</feature>
<dbReference type="RefSeq" id="XP_005788852.1">
    <property type="nucleotide sequence ID" value="XM_005788795.1"/>
</dbReference>
<evidence type="ECO:0000256" key="3">
    <source>
        <dbReference type="ARBA" id="ARBA00022679"/>
    </source>
</evidence>
<dbReference type="EC" id="2.3.2.26" evidence="2"/>
<dbReference type="OMA" id="PPFCVHR"/>
<feature type="active site" description="Glycyl thioester intermediate" evidence="5">
    <location>
        <position position="441"/>
    </location>
</feature>
<sequence>MRAVAWQLVYARSRRLLAPALVPPTFPPRGAARLDAGRSVVVQVLERLPWAIPFDARVRLFRALVQREQQGLPGEALPEHLRGHRVQIRREHLLEDGYVQLGALPREKLKGTIRVEFVSELGLAEAGIDRTGVCKEPLEDAAGVFKEFLEDAMRAAIDAQRGLFARTAQRRIYPSPSSGVAESAHEPRRGRRSQKAGLLGKAVYEGIVLDAALADFFAAKLLGKPGSIDDLASLDPELFQSLQLVKSYDGDVEGDLCLCFTVDEDVFGVRTAVDLREGGSTMPVTRENRIEYVHLMADYRLNRQIEAQSRAFVAGVHSVVPLSWLRLFTTPELQRLINGDDAPIDVNDLRRHTRYAGGYNELTPTVRDLWRVVADFSHEDRALLLKFVTSCSKPPLLGFKYLQPPFTVQCVSGDGGETPSVLAFFGMGRNETQRLPTASTCFNLLKLPNFKSRAVLRERLLYAIRSASGFELS</sequence>
<dbReference type="eggNOG" id="KOG4427">
    <property type="taxonomic scope" value="Eukaryota"/>
</dbReference>
<dbReference type="KEGG" id="ehx:EMIHUDRAFT_467204"/>
<dbReference type="InterPro" id="IPR035983">
    <property type="entry name" value="Hect_E3_ubiquitin_ligase"/>
</dbReference>
<dbReference type="STRING" id="2903.R1DLQ1"/>
<organism evidence="8 9">
    <name type="scientific">Emiliania huxleyi (strain CCMP1516)</name>
    <dbReference type="NCBI Taxonomy" id="280463"/>
    <lineage>
        <taxon>Eukaryota</taxon>
        <taxon>Haptista</taxon>
        <taxon>Haptophyta</taxon>
        <taxon>Prymnesiophyceae</taxon>
        <taxon>Isochrysidales</taxon>
        <taxon>Noelaerhabdaceae</taxon>
        <taxon>Emiliania</taxon>
    </lineage>
</organism>
<dbReference type="GO" id="GO:0006511">
    <property type="term" value="P:ubiquitin-dependent protein catabolic process"/>
    <property type="evidence" value="ECO:0007669"/>
    <property type="project" value="TreeGrafter"/>
</dbReference>
<dbReference type="Gene3D" id="3.90.1750.10">
    <property type="entry name" value="Hect, E3 ligase catalytic domains"/>
    <property type="match status" value="1"/>
</dbReference>
<dbReference type="Pfam" id="PF00632">
    <property type="entry name" value="HECT"/>
    <property type="match status" value="1"/>
</dbReference>
<dbReference type="InterPro" id="IPR044611">
    <property type="entry name" value="E3A/B/C-like"/>
</dbReference>
<dbReference type="HOGENOM" id="CLU_002173_9_3_1"/>
<dbReference type="PANTHER" id="PTHR45700:SF3">
    <property type="entry name" value="UBIQUITIN-PROTEIN LIGASE E3B"/>
    <property type="match status" value="1"/>
</dbReference>
<reference evidence="9" key="1">
    <citation type="journal article" date="2013" name="Nature">
        <title>Pan genome of the phytoplankton Emiliania underpins its global distribution.</title>
        <authorList>
            <person name="Read B.A."/>
            <person name="Kegel J."/>
            <person name="Klute M.J."/>
            <person name="Kuo A."/>
            <person name="Lefebvre S.C."/>
            <person name="Maumus F."/>
            <person name="Mayer C."/>
            <person name="Miller J."/>
            <person name="Monier A."/>
            <person name="Salamov A."/>
            <person name="Young J."/>
            <person name="Aguilar M."/>
            <person name="Claverie J.M."/>
            <person name="Frickenhaus S."/>
            <person name="Gonzalez K."/>
            <person name="Herman E.K."/>
            <person name="Lin Y.C."/>
            <person name="Napier J."/>
            <person name="Ogata H."/>
            <person name="Sarno A.F."/>
            <person name="Shmutz J."/>
            <person name="Schroeder D."/>
            <person name="de Vargas C."/>
            <person name="Verret F."/>
            <person name="von Dassow P."/>
            <person name="Valentin K."/>
            <person name="Van de Peer Y."/>
            <person name="Wheeler G."/>
            <person name="Dacks J.B."/>
            <person name="Delwiche C.F."/>
            <person name="Dyhrman S.T."/>
            <person name="Glockner G."/>
            <person name="John U."/>
            <person name="Richards T."/>
            <person name="Worden A.Z."/>
            <person name="Zhang X."/>
            <person name="Grigoriev I.V."/>
            <person name="Allen A.E."/>
            <person name="Bidle K."/>
            <person name="Borodovsky M."/>
            <person name="Bowler C."/>
            <person name="Brownlee C."/>
            <person name="Cock J.M."/>
            <person name="Elias M."/>
            <person name="Gladyshev V.N."/>
            <person name="Groth M."/>
            <person name="Guda C."/>
            <person name="Hadaegh A."/>
            <person name="Iglesias-Rodriguez M.D."/>
            <person name="Jenkins J."/>
            <person name="Jones B.M."/>
            <person name="Lawson T."/>
            <person name="Leese F."/>
            <person name="Lindquist E."/>
            <person name="Lobanov A."/>
            <person name="Lomsadze A."/>
            <person name="Malik S.B."/>
            <person name="Marsh M.E."/>
            <person name="Mackinder L."/>
            <person name="Mock T."/>
            <person name="Mueller-Roeber B."/>
            <person name="Pagarete A."/>
            <person name="Parker M."/>
            <person name="Probert I."/>
            <person name="Quesneville H."/>
            <person name="Raines C."/>
            <person name="Rensing S.A."/>
            <person name="Riano-Pachon D.M."/>
            <person name="Richier S."/>
            <person name="Rokitta S."/>
            <person name="Shiraiwa Y."/>
            <person name="Soanes D.M."/>
            <person name="van der Giezen M."/>
            <person name="Wahlund T.M."/>
            <person name="Williams B."/>
            <person name="Wilson W."/>
            <person name="Wolfe G."/>
            <person name="Wurch L.L."/>
        </authorList>
    </citation>
    <scope>NUCLEOTIDE SEQUENCE</scope>
</reference>
<evidence type="ECO:0000256" key="1">
    <source>
        <dbReference type="ARBA" id="ARBA00000885"/>
    </source>
</evidence>
<reference evidence="8" key="2">
    <citation type="submission" date="2024-10" db="UniProtKB">
        <authorList>
            <consortium name="EnsemblProtists"/>
        </authorList>
    </citation>
    <scope>IDENTIFICATION</scope>
</reference>
<dbReference type="SUPFAM" id="SSF56204">
    <property type="entry name" value="Hect, E3 ligase catalytic domain"/>
    <property type="match status" value="1"/>
</dbReference>
<feature type="domain" description="HECT" evidence="7">
    <location>
        <begin position="105"/>
        <end position="473"/>
    </location>
</feature>
<evidence type="ECO:0000313" key="8">
    <source>
        <dbReference type="EnsemblProtists" id="EOD36423"/>
    </source>
</evidence>
<evidence type="ECO:0000259" key="7">
    <source>
        <dbReference type="PROSITE" id="PS50237"/>
    </source>
</evidence>
<dbReference type="GeneID" id="17281694"/>
<dbReference type="PROSITE" id="PS50237">
    <property type="entry name" value="HECT"/>
    <property type="match status" value="1"/>
</dbReference>
<dbReference type="Proteomes" id="UP000013827">
    <property type="component" value="Unassembled WGS sequence"/>
</dbReference>
<dbReference type="GO" id="GO:0061630">
    <property type="term" value="F:ubiquitin protein ligase activity"/>
    <property type="evidence" value="ECO:0007669"/>
    <property type="project" value="UniProtKB-EC"/>
</dbReference>
<dbReference type="EnsemblProtists" id="EOD36423">
    <property type="protein sequence ID" value="EOD36423"/>
    <property type="gene ID" value="EMIHUDRAFT_467204"/>
</dbReference>
<dbReference type="FunFam" id="3.30.2410.10:FF:000011">
    <property type="entry name" value="Putative Ubiquitin-protein ligase E3C"/>
    <property type="match status" value="1"/>
</dbReference>
<proteinExistence type="predicted"/>
<dbReference type="Gene3D" id="3.30.2160.10">
    <property type="entry name" value="Hect, E3 ligase catalytic domain"/>
    <property type="match status" value="1"/>
</dbReference>
<evidence type="ECO:0000256" key="4">
    <source>
        <dbReference type="ARBA" id="ARBA00022786"/>
    </source>
</evidence>
<evidence type="ECO:0000256" key="6">
    <source>
        <dbReference type="SAM" id="MobiDB-lite"/>
    </source>
</evidence>
<dbReference type="Gene3D" id="3.30.2410.10">
    <property type="entry name" value="Hect, E3 ligase catalytic domain"/>
    <property type="match status" value="1"/>
</dbReference>
<accession>A0A0D3KKY8</accession>
<comment type="catalytic activity">
    <reaction evidence="1">
        <text>S-ubiquitinyl-[E2 ubiquitin-conjugating enzyme]-L-cysteine + [acceptor protein]-L-lysine = [E2 ubiquitin-conjugating enzyme]-L-cysteine + N(6)-ubiquitinyl-[acceptor protein]-L-lysine.</text>
        <dbReference type="EC" id="2.3.2.26"/>
    </reaction>
</comment>
<dbReference type="FunFam" id="3.30.2160.10:FF:000002">
    <property type="entry name" value="Putative Ubiquitin-protein ligase E3C"/>
    <property type="match status" value="1"/>
</dbReference>
<dbReference type="PaxDb" id="2903-EOD36423"/>
<dbReference type="CDD" id="cd00078">
    <property type="entry name" value="HECTc"/>
    <property type="match status" value="1"/>
</dbReference>
<dbReference type="AlphaFoldDB" id="A0A0D3KKY8"/>
<name>A0A0D3KKY8_EMIH1</name>
<evidence type="ECO:0000256" key="2">
    <source>
        <dbReference type="ARBA" id="ARBA00012485"/>
    </source>
</evidence>
<protein>
    <recommendedName>
        <fullName evidence="2">HECT-type E3 ubiquitin transferase</fullName>
        <ecNumber evidence="2">2.3.2.26</ecNumber>
    </recommendedName>
</protein>
<evidence type="ECO:0000313" key="9">
    <source>
        <dbReference type="Proteomes" id="UP000013827"/>
    </source>
</evidence>